<evidence type="ECO:0000256" key="15">
    <source>
        <dbReference type="ARBA" id="ARBA00050232"/>
    </source>
</evidence>
<evidence type="ECO:0000256" key="3">
    <source>
        <dbReference type="ARBA" id="ARBA00006484"/>
    </source>
</evidence>
<comment type="catalytic activity">
    <reaction evidence="14">
        <text>17beta-estradiol + NAD(+) = estrone + NADH + H(+)</text>
        <dbReference type="Rhea" id="RHEA:24612"/>
        <dbReference type="ChEBI" id="CHEBI:15378"/>
        <dbReference type="ChEBI" id="CHEBI:16469"/>
        <dbReference type="ChEBI" id="CHEBI:17263"/>
        <dbReference type="ChEBI" id="CHEBI:57540"/>
        <dbReference type="ChEBI" id="CHEBI:57945"/>
        <dbReference type="EC" id="1.1.1.62"/>
    </reaction>
    <physiologicalReaction direction="left-to-right" evidence="14">
        <dbReference type="Rhea" id="RHEA:24613"/>
    </physiologicalReaction>
    <physiologicalReaction direction="right-to-left" evidence="14">
        <dbReference type="Rhea" id="RHEA:24614"/>
    </physiologicalReaction>
</comment>
<dbReference type="GO" id="GO:0008210">
    <property type="term" value="P:estrogen metabolic process"/>
    <property type="evidence" value="ECO:0007669"/>
    <property type="project" value="UniProtKB-ARBA"/>
</dbReference>
<dbReference type="SMART" id="SM00822">
    <property type="entry name" value="PKS_KR"/>
    <property type="match status" value="1"/>
</dbReference>
<keyword evidence="5" id="KW-0444">Lipid biosynthesis</keyword>
<comment type="pathway">
    <text evidence="13">Steroid biosynthesis; estrogen biosynthesis.</text>
</comment>
<evidence type="ECO:0000256" key="8">
    <source>
        <dbReference type="ARBA" id="ARBA00023002"/>
    </source>
</evidence>
<organism evidence="27 28">
    <name type="scientific">Dinothrombium tinctorium</name>
    <dbReference type="NCBI Taxonomy" id="1965070"/>
    <lineage>
        <taxon>Eukaryota</taxon>
        <taxon>Metazoa</taxon>
        <taxon>Ecdysozoa</taxon>
        <taxon>Arthropoda</taxon>
        <taxon>Chelicerata</taxon>
        <taxon>Arachnida</taxon>
        <taxon>Acari</taxon>
        <taxon>Acariformes</taxon>
        <taxon>Trombidiformes</taxon>
        <taxon>Prostigmata</taxon>
        <taxon>Anystina</taxon>
        <taxon>Parasitengona</taxon>
        <taxon>Trombidioidea</taxon>
        <taxon>Trombidiidae</taxon>
        <taxon>Dinothrombium</taxon>
    </lineage>
</organism>
<keyword evidence="11" id="KW-0496">Mitochondrion</keyword>
<dbReference type="STRING" id="1965070.A0A443QU61"/>
<evidence type="ECO:0000256" key="24">
    <source>
        <dbReference type="ARBA" id="ARBA00083097"/>
    </source>
</evidence>
<comment type="subcellular location">
    <subcellularLocation>
        <location evidence="1">Mitochondrion matrix</location>
    </subcellularLocation>
</comment>
<dbReference type="SUPFAM" id="SSF51735">
    <property type="entry name" value="NAD(P)-binding Rossmann-fold domains"/>
    <property type="match status" value="1"/>
</dbReference>
<dbReference type="EMBL" id="NCKU01004025">
    <property type="protein sequence ID" value="RWS06553.1"/>
    <property type="molecule type" value="Genomic_DNA"/>
</dbReference>
<evidence type="ECO:0000256" key="10">
    <source>
        <dbReference type="ARBA" id="ARBA00023098"/>
    </source>
</evidence>
<comment type="pathway">
    <text evidence="2">Lipid metabolism; fatty acid biosynthesis.</text>
</comment>
<evidence type="ECO:0000259" key="26">
    <source>
        <dbReference type="SMART" id="SM00822"/>
    </source>
</evidence>
<dbReference type="GO" id="GO:0005759">
    <property type="term" value="C:mitochondrial matrix"/>
    <property type="evidence" value="ECO:0007669"/>
    <property type="project" value="UniProtKB-SubCell"/>
</dbReference>
<evidence type="ECO:0000256" key="22">
    <source>
        <dbReference type="ARBA" id="ARBA00081419"/>
    </source>
</evidence>
<dbReference type="GO" id="GO:0047035">
    <property type="term" value="F:testosterone dehydrogenase (NAD+) activity"/>
    <property type="evidence" value="ECO:0007669"/>
    <property type="project" value="UniProtKB-EC"/>
</dbReference>
<evidence type="ECO:0000256" key="12">
    <source>
        <dbReference type="ARBA" id="ARBA00023160"/>
    </source>
</evidence>
<evidence type="ECO:0000313" key="27">
    <source>
        <dbReference type="EMBL" id="RWS06553.1"/>
    </source>
</evidence>
<dbReference type="GO" id="GO:0006633">
    <property type="term" value="P:fatty acid biosynthetic process"/>
    <property type="evidence" value="ECO:0007669"/>
    <property type="project" value="UniProtKB-KW"/>
</dbReference>
<evidence type="ECO:0000256" key="7">
    <source>
        <dbReference type="ARBA" id="ARBA00022832"/>
    </source>
</evidence>
<dbReference type="PANTHER" id="PTHR42760:SF83">
    <property type="entry name" value="(3R)-3-HYDROXYACYL-COA DEHYDROGENASE"/>
    <property type="match status" value="1"/>
</dbReference>
<keyword evidence="10" id="KW-0443">Lipid metabolism</keyword>
<evidence type="ECO:0000256" key="21">
    <source>
        <dbReference type="ARBA" id="ARBA00077835"/>
    </source>
</evidence>
<dbReference type="PRINTS" id="PR00080">
    <property type="entry name" value="SDRFAMILY"/>
</dbReference>
<dbReference type="GO" id="GO:0048038">
    <property type="term" value="F:quinone binding"/>
    <property type="evidence" value="ECO:0007669"/>
    <property type="project" value="TreeGrafter"/>
</dbReference>
<dbReference type="InterPro" id="IPR020904">
    <property type="entry name" value="Sc_DH/Rdtase_CS"/>
</dbReference>
<evidence type="ECO:0000256" key="5">
    <source>
        <dbReference type="ARBA" id="ARBA00022516"/>
    </source>
</evidence>
<comment type="catalytic activity">
    <reaction evidence="16">
        <text>17beta-hydroxy-5alpha-androstan-3-one + NAD(+) = 5alpha-androstan-3,17-dione + NADH + H(+)</text>
        <dbReference type="Rhea" id="RHEA:41992"/>
        <dbReference type="ChEBI" id="CHEBI:15378"/>
        <dbReference type="ChEBI" id="CHEBI:15994"/>
        <dbReference type="ChEBI" id="CHEBI:16330"/>
        <dbReference type="ChEBI" id="CHEBI:57540"/>
        <dbReference type="ChEBI" id="CHEBI:57945"/>
    </reaction>
    <physiologicalReaction direction="left-to-right" evidence="16">
        <dbReference type="Rhea" id="RHEA:41993"/>
    </physiologicalReaction>
</comment>
<evidence type="ECO:0000256" key="18">
    <source>
        <dbReference type="ARBA" id="ARBA00065174"/>
    </source>
</evidence>
<keyword evidence="12" id="KW-0275">Fatty acid biosynthesis</keyword>
<dbReference type="EC" id="1.1.1.n12" evidence="4"/>
<keyword evidence="9" id="KW-0520">NAD</keyword>
<evidence type="ECO:0000256" key="16">
    <source>
        <dbReference type="ARBA" id="ARBA00050435"/>
    </source>
</evidence>
<dbReference type="GO" id="GO:0004303">
    <property type="term" value="F:estradiol 17-beta-dehydrogenase [NAD(P)+] activity"/>
    <property type="evidence" value="ECO:0007669"/>
    <property type="project" value="UniProtKB-EC"/>
</dbReference>
<comment type="catalytic activity">
    <reaction evidence="15">
        <text>testosterone + NAD(+) = androst-4-ene-3,17-dione + NADH + H(+)</text>
        <dbReference type="Rhea" id="RHEA:14929"/>
        <dbReference type="ChEBI" id="CHEBI:15378"/>
        <dbReference type="ChEBI" id="CHEBI:16422"/>
        <dbReference type="ChEBI" id="CHEBI:17347"/>
        <dbReference type="ChEBI" id="CHEBI:57540"/>
        <dbReference type="ChEBI" id="CHEBI:57945"/>
        <dbReference type="EC" id="1.1.1.239"/>
    </reaction>
    <physiologicalReaction direction="left-to-right" evidence="15">
        <dbReference type="Rhea" id="RHEA:14930"/>
    </physiologicalReaction>
</comment>
<evidence type="ECO:0000256" key="23">
    <source>
        <dbReference type="ARBA" id="ARBA00081936"/>
    </source>
</evidence>
<dbReference type="InterPro" id="IPR002347">
    <property type="entry name" value="SDR_fam"/>
</dbReference>
<evidence type="ECO:0000256" key="17">
    <source>
        <dbReference type="ARBA" id="ARBA00052680"/>
    </source>
</evidence>
<comment type="catalytic activity">
    <reaction evidence="17">
        <text>a (3R)-3-hydroxyacyl-CoA + NAD(+) = a 3-oxoacyl-CoA + NADH + H(+)</text>
        <dbReference type="Rhea" id="RHEA:32711"/>
        <dbReference type="ChEBI" id="CHEBI:15378"/>
        <dbReference type="ChEBI" id="CHEBI:57319"/>
        <dbReference type="ChEBI" id="CHEBI:57540"/>
        <dbReference type="ChEBI" id="CHEBI:57945"/>
        <dbReference type="ChEBI" id="CHEBI:90726"/>
        <dbReference type="EC" id="1.1.1.n12"/>
    </reaction>
    <physiologicalReaction direction="left-to-right" evidence="17">
        <dbReference type="Rhea" id="RHEA:32712"/>
    </physiologicalReaction>
</comment>
<evidence type="ECO:0000256" key="13">
    <source>
        <dbReference type="ARBA" id="ARBA00037929"/>
    </source>
</evidence>
<dbReference type="PRINTS" id="PR00081">
    <property type="entry name" value="GDHRDH"/>
</dbReference>
<comment type="subunit">
    <text evidence="18">Heterotetramer with CBR4; contains two molecules of HSD17B8 and CBR4.</text>
</comment>
<evidence type="ECO:0000256" key="25">
    <source>
        <dbReference type="ARBA" id="ARBA00083258"/>
    </source>
</evidence>
<protein>
    <recommendedName>
        <fullName evidence="20">(3R)-3-hydroxyacyl-CoA dehydrogenase</fullName>
        <ecNumber evidence="19">1.1.1.239</ecNumber>
        <ecNumber evidence="4">1.1.1.n12</ecNumber>
    </recommendedName>
    <alternativeName>
        <fullName evidence="22">17-beta-hydroxysteroid dehydrogenase 8</fullName>
    </alternativeName>
    <alternativeName>
        <fullName evidence="21">3-ketoacyl-[acyl-carrier-protein] reductase alpha subunit</fullName>
    </alternativeName>
    <alternativeName>
        <fullName evidence="24">3-oxoacyl-[acyl-carrier-protein] reductase</fullName>
    </alternativeName>
    <alternativeName>
        <fullName evidence="25">Estradiol 17-beta-dehydrogenase 8</fullName>
    </alternativeName>
    <alternativeName>
        <fullName evidence="23">Testosterone 17-beta-dehydrogenase 8</fullName>
    </alternativeName>
</protein>
<evidence type="ECO:0000313" key="28">
    <source>
        <dbReference type="Proteomes" id="UP000285301"/>
    </source>
</evidence>
<name>A0A443QU61_9ACAR</name>
<dbReference type="PROSITE" id="PS00061">
    <property type="entry name" value="ADH_SHORT"/>
    <property type="match status" value="1"/>
</dbReference>
<dbReference type="InterPro" id="IPR036291">
    <property type="entry name" value="NAD(P)-bd_dom_sf"/>
</dbReference>
<dbReference type="InterPro" id="IPR057326">
    <property type="entry name" value="KR_dom"/>
</dbReference>
<evidence type="ECO:0000256" key="14">
    <source>
        <dbReference type="ARBA" id="ARBA00049069"/>
    </source>
</evidence>
<evidence type="ECO:0000256" key="2">
    <source>
        <dbReference type="ARBA" id="ARBA00005194"/>
    </source>
</evidence>
<dbReference type="EC" id="1.1.1.239" evidence="19"/>
<keyword evidence="28" id="KW-1185">Reference proteome</keyword>
<keyword evidence="8" id="KW-0560">Oxidoreductase</keyword>
<keyword evidence="6" id="KW-0597">Phosphoprotein</keyword>
<evidence type="ECO:0000256" key="6">
    <source>
        <dbReference type="ARBA" id="ARBA00022553"/>
    </source>
</evidence>
<dbReference type="PANTHER" id="PTHR42760">
    <property type="entry name" value="SHORT-CHAIN DEHYDROGENASES/REDUCTASES FAMILY MEMBER"/>
    <property type="match status" value="1"/>
</dbReference>
<reference evidence="27 28" key="1">
    <citation type="journal article" date="2018" name="Gigascience">
        <title>Genomes of trombidid mites reveal novel predicted allergens and laterally-transferred genes associated with secondary metabolism.</title>
        <authorList>
            <person name="Dong X."/>
            <person name="Chaisiri K."/>
            <person name="Xia D."/>
            <person name="Armstrong S.D."/>
            <person name="Fang Y."/>
            <person name="Donnelly M.J."/>
            <person name="Kadowaki T."/>
            <person name="McGarry J.W."/>
            <person name="Darby A.C."/>
            <person name="Makepeace B.L."/>
        </authorList>
    </citation>
    <scope>NUCLEOTIDE SEQUENCE [LARGE SCALE GENOMIC DNA]</scope>
    <source>
        <strain evidence="27">UoL-WK</strain>
    </source>
</reference>
<dbReference type="NCBIfam" id="NF009466">
    <property type="entry name" value="PRK12826.1-2"/>
    <property type="match status" value="1"/>
</dbReference>
<evidence type="ECO:0000256" key="9">
    <source>
        <dbReference type="ARBA" id="ARBA00023027"/>
    </source>
</evidence>
<evidence type="ECO:0000256" key="20">
    <source>
        <dbReference type="ARBA" id="ARBA00070911"/>
    </source>
</evidence>
<keyword evidence="7" id="KW-0276">Fatty acid metabolism</keyword>
<dbReference type="Proteomes" id="UP000285301">
    <property type="component" value="Unassembled WGS sequence"/>
</dbReference>
<evidence type="ECO:0000256" key="19">
    <source>
        <dbReference type="ARBA" id="ARBA00066822"/>
    </source>
</evidence>
<accession>A0A443QU61</accession>
<sequence>MSFFNLIIKRSVCSFEAGRVALVTGAASGIGRSVCQILAANNLNVVVADINKDKARETSEQLTVGNGLTHCSLHLDVACGESVKRAVESVNKTYGTAASILVNCAGITRDGFMLNMSEDDFDKVIDVNLKGTFLMTKAVCQNMIDKAVKGGAIVNVSSVSGKIGNMGQCNYSASKAAVESFTRSVAKEMAMHNIRCNAVMPGFIETPIIHTVPEKLMKLLIKNTPLGRVGKPEEVAEAIVFLASNKSSFVTGATLQVSGGLFM</sequence>
<comment type="similarity">
    <text evidence="3">Belongs to the short-chain dehydrogenases/reductases (SDR) family.</text>
</comment>
<proteinExistence type="inferred from homology"/>
<comment type="caution">
    <text evidence="27">The sequence shown here is derived from an EMBL/GenBank/DDBJ whole genome shotgun (WGS) entry which is preliminary data.</text>
</comment>
<dbReference type="AlphaFoldDB" id="A0A443QU61"/>
<evidence type="ECO:0000256" key="11">
    <source>
        <dbReference type="ARBA" id="ARBA00023128"/>
    </source>
</evidence>
<dbReference type="OrthoDB" id="8123394at2759"/>
<evidence type="ECO:0000256" key="4">
    <source>
        <dbReference type="ARBA" id="ARBA00012456"/>
    </source>
</evidence>
<evidence type="ECO:0000256" key="1">
    <source>
        <dbReference type="ARBA" id="ARBA00004305"/>
    </source>
</evidence>
<dbReference type="Gene3D" id="3.40.50.720">
    <property type="entry name" value="NAD(P)-binding Rossmann-like Domain"/>
    <property type="match status" value="1"/>
</dbReference>
<gene>
    <name evidence="27" type="ORF">B4U79_10551</name>
</gene>
<feature type="domain" description="Ketoreductase" evidence="26">
    <location>
        <begin position="19"/>
        <end position="196"/>
    </location>
</feature>
<dbReference type="FunFam" id="3.40.50.720:FF:000231">
    <property type="entry name" value="Estradiol 17-beta-dehydrogenase 8"/>
    <property type="match status" value="1"/>
</dbReference>
<dbReference type="Pfam" id="PF13561">
    <property type="entry name" value="adh_short_C2"/>
    <property type="match status" value="1"/>
</dbReference>